<dbReference type="Proteomes" id="UP000053512">
    <property type="component" value="Unassembled WGS sequence"/>
</dbReference>
<organism evidence="2 3">
    <name type="scientific">Kocuria rosea subsp. polaris</name>
    <dbReference type="NCBI Taxonomy" id="136273"/>
    <lineage>
        <taxon>Bacteria</taxon>
        <taxon>Bacillati</taxon>
        <taxon>Actinomycetota</taxon>
        <taxon>Actinomycetes</taxon>
        <taxon>Micrococcales</taxon>
        <taxon>Micrococcaceae</taxon>
        <taxon>Kocuria</taxon>
    </lineage>
</organism>
<protein>
    <submittedName>
        <fullName evidence="2">Uncharacterized protein</fullName>
    </submittedName>
</protein>
<evidence type="ECO:0000313" key="2">
    <source>
        <dbReference type="EMBL" id="KUG61360.1"/>
    </source>
</evidence>
<name>A0A0W8IP07_KOCRO</name>
<reference evidence="3" key="1">
    <citation type="submission" date="2015-12" db="EMBL/GenBank/DDBJ databases">
        <authorList>
            <person name="Nair G.R."/>
            <person name="Kaur G."/>
            <person name="Mayilraj S."/>
        </authorList>
    </citation>
    <scope>NUCLEOTIDE SEQUENCE [LARGE SCALE GENOMIC DNA]</scope>
    <source>
        <strain evidence="3">CD08_4</strain>
    </source>
</reference>
<accession>A0A0W8IP07</accession>
<dbReference type="OrthoDB" id="4881000at2"/>
<gene>
    <name evidence="2" type="ORF">AVL61_00020</name>
</gene>
<proteinExistence type="predicted"/>
<evidence type="ECO:0000313" key="3">
    <source>
        <dbReference type="Proteomes" id="UP000053512"/>
    </source>
</evidence>
<sequence>MATLHAYPVHPLDPQTGPASHRVEPEWIYLEPTEAFPEHLDDLTVTQLQVLHSQICSQLDWEYLADPAGPHPITLDRRRALIGALDARVGTQDPYG</sequence>
<comment type="caution">
    <text evidence="2">The sequence shown here is derived from an EMBL/GenBank/DDBJ whole genome shotgun (WGS) entry which is preliminary data.</text>
</comment>
<dbReference type="EMBL" id="LQBK01000004">
    <property type="protein sequence ID" value="KUG61360.1"/>
    <property type="molecule type" value="Genomic_DNA"/>
</dbReference>
<dbReference type="AlphaFoldDB" id="A0A0W8IP07"/>
<dbReference type="RefSeq" id="WP_058872776.1">
    <property type="nucleotide sequence ID" value="NZ_LQBK01000004.1"/>
</dbReference>
<evidence type="ECO:0000256" key="1">
    <source>
        <dbReference type="SAM" id="MobiDB-lite"/>
    </source>
</evidence>
<feature type="region of interest" description="Disordered" evidence="1">
    <location>
        <begin position="1"/>
        <end position="20"/>
    </location>
</feature>